<organism evidence="2 3">
    <name type="scientific">Nitzschia inconspicua</name>
    <dbReference type="NCBI Taxonomy" id="303405"/>
    <lineage>
        <taxon>Eukaryota</taxon>
        <taxon>Sar</taxon>
        <taxon>Stramenopiles</taxon>
        <taxon>Ochrophyta</taxon>
        <taxon>Bacillariophyta</taxon>
        <taxon>Bacillariophyceae</taxon>
        <taxon>Bacillariophycidae</taxon>
        <taxon>Bacillariales</taxon>
        <taxon>Bacillariaceae</taxon>
        <taxon>Nitzschia</taxon>
    </lineage>
</organism>
<sequence length="158" mass="17317">MDTFLAAISRFGQTISNNMVFKLFRKFGSCIPTRKSKGLETGDVVQQESKPVEEDDAAKDTEEEEADDVEEEERSRKPDAEEGGSSDPAAAASKDAEDGPKDAPVEERDGDAEPTDADPEEATREDGEEKPEEEKPAQDGDEYQWEISCCGVDLPLTK</sequence>
<dbReference type="EMBL" id="JAGRRH010000015">
    <property type="protein sequence ID" value="KAG7355963.1"/>
    <property type="molecule type" value="Genomic_DNA"/>
</dbReference>
<gene>
    <name evidence="2" type="ORF">IV203_000649</name>
</gene>
<comment type="caution">
    <text evidence="2">The sequence shown here is derived from an EMBL/GenBank/DDBJ whole genome shotgun (WGS) entry which is preliminary data.</text>
</comment>
<keyword evidence="3" id="KW-1185">Reference proteome</keyword>
<dbReference type="AlphaFoldDB" id="A0A9K3PQV5"/>
<reference evidence="2" key="2">
    <citation type="submission" date="2021-04" db="EMBL/GenBank/DDBJ databases">
        <authorList>
            <person name="Podell S."/>
        </authorList>
    </citation>
    <scope>NUCLEOTIDE SEQUENCE</scope>
    <source>
        <strain evidence="2">Hildebrandi</strain>
    </source>
</reference>
<evidence type="ECO:0000256" key="1">
    <source>
        <dbReference type="SAM" id="MobiDB-lite"/>
    </source>
</evidence>
<feature type="compositionally biased region" description="Acidic residues" evidence="1">
    <location>
        <begin position="53"/>
        <end position="72"/>
    </location>
</feature>
<dbReference type="Proteomes" id="UP000693970">
    <property type="component" value="Unassembled WGS sequence"/>
</dbReference>
<feature type="compositionally biased region" description="Basic and acidic residues" evidence="1">
    <location>
        <begin position="94"/>
        <end position="107"/>
    </location>
</feature>
<evidence type="ECO:0000313" key="3">
    <source>
        <dbReference type="Proteomes" id="UP000693970"/>
    </source>
</evidence>
<feature type="compositionally biased region" description="Acidic residues" evidence="1">
    <location>
        <begin position="108"/>
        <end position="120"/>
    </location>
</feature>
<feature type="compositionally biased region" description="Low complexity" evidence="1">
    <location>
        <begin position="83"/>
        <end position="93"/>
    </location>
</feature>
<feature type="compositionally biased region" description="Basic and acidic residues" evidence="1">
    <location>
        <begin position="121"/>
        <end position="138"/>
    </location>
</feature>
<evidence type="ECO:0000313" key="2">
    <source>
        <dbReference type="EMBL" id="KAG7355963.1"/>
    </source>
</evidence>
<proteinExistence type="predicted"/>
<name>A0A9K3PQV5_9STRA</name>
<feature type="region of interest" description="Disordered" evidence="1">
    <location>
        <begin position="32"/>
        <end position="158"/>
    </location>
</feature>
<accession>A0A9K3PQV5</accession>
<protein>
    <submittedName>
        <fullName evidence="2">Uncharacterized protein</fullName>
    </submittedName>
</protein>
<reference evidence="2" key="1">
    <citation type="journal article" date="2021" name="Sci. Rep.">
        <title>Diploid genomic architecture of Nitzschia inconspicua, an elite biomass production diatom.</title>
        <authorList>
            <person name="Oliver A."/>
            <person name="Podell S."/>
            <person name="Pinowska A."/>
            <person name="Traller J.C."/>
            <person name="Smith S.R."/>
            <person name="McClure R."/>
            <person name="Beliaev A."/>
            <person name="Bohutskyi P."/>
            <person name="Hill E.A."/>
            <person name="Rabines A."/>
            <person name="Zheng H."/>
            <person name="Allen L.Z."/>
            <person name="Kuo A."/>
            <person name="Grigoriev I.V."/>
            <person name="Allen A.E."/>
            <person name="Hazlebeck D."/>
            <person name="Allen E.E."/>
        </authorList>
    </citation>
    <scope>NUCLEOTIDE SEQUENCE</scope>
    <source>
        <strain evidence="2">Hildebrandi</strain>
    </source>
</reference>